<dbReference type="GO" id="GO:0003700">
    <property type="term" value="F:DNA-binding transcription factor activity"/>
    <property type="evidence" value="ECO:0007669"/>
    <property type="project" value="InterPro"/>
</dbReference>
<keyword evidence="3" id="KW-0238">DNA-binding</keyword>
<dbReference type="GO" id="GO:0003677">
    <property type="term" value="F:DNA binding"/>
    <property type="evidence" value="ECO:0007669"/>
    <property type="project" value="UniProtKB-KW"/>
</dbReference>
<keyword evidence="9" id="KW-1185">Reference proteome</keyword>
<dbReference type="FunFam" id="3.30.730.10:FF:000005">
    <property type="entry name" value="ethylene-responsive transcription factor RAP2-11"/>
    <property type="match status" value="1"/>
</dbReference>
<dbReference type="GO" id="GO:0005634">
    <property type="term" value="C:nucleus"/>
    <property type="evidence" value="ECO:0007669"/>
    <property type="project" value="UniProtKB-SubCell"/>
</dbReference>
<evidence type="ECO:0000313" key="8">
    <source>
        <dbReference type="EMBL" id="PKA46132.1"/>
    </source>
</evidence>
<dbReference type="CDD" id="cd00018">
    <property type="entry name" value="AP2"/>
    <property type="match status" value="1"/>
</dbReference>
<name>A0A2H9ZS53_9ASPA</name>
<dbReference type="Gene3D" id="3.30.730.10">
    <property type="entry name" value="AP2/ERF domain"/>
    <property type="match status" value="1"/>
</dbReference>
<reference evidence="8 9" key="1">
    <citation type="journal article" date="2017" name="Nature">
        <title>The Apostasia genome and the evolution of orchids.</title>
        <authorList>
            <person name="Zhang G.Q."/>
            <person name="Liu K.W."/>
            <person name="Li Z."/>
            <person name="Lohaus R."/>
            <person name="Hsiao Y.Y."/>
            <person name="Niu S.C."/>
            <person name="Wang J.Y."/>
            <person name="Lin Y.C."/>
            <person name="Xu Q."/>
            <person name="Chen L.J."/>
            <person name="Yoshida K."/>
            <person name="Fujiwara S."/>
            <person name="Wang Z.W."/>
            <person name="Zhang Y.Q."/>
            <person name="Mitsuda N."/>
            <person name="Wang M."/>
            <person name="Liu G.H."/>
            <person name="Pecoraro L."/>
            <person name="Huang H.X."/>
            <person name="Xiao X.J."/>
            <person name="Lin M."/>
            <person name="Wu X.Y."/>
            <person name="Wu W.L."/>
            <person name="Chen Y.Y."/>
            <person name="Chang S.B."/>
            <person name="Sakamoto S."/>
            <person name="Ohme-Takagi M."/>
            <person name="Yagi M."/>
            <person name="Zeng S.J."/>
            <person name="Shen C.Y."/>
            <person name="Yeh C.M."/>
            <person name="Luo Y.B."/>
            <person name="Tsai W.C."/>
            <person name="Van de Peer Y."/>
            <person name="Liu Z.J."/>
        </authorList>
    </citation>
    <scope>NUCLEOTIDE SEQUENCE [LARGE SCALE GENOMIC DNA]</scope>
    <source>
        <strain evidence="9">cv. Shenzhen</strain>
        <tissue evidence="8">Stem</tissue>
    </source>
</reference>
<proteinExistence type="inferred from homology"/>
<dbReference type="PRINTS" id="PR00367">
    <property type="entry name" value="ETHRSPELEMNT"/>
</dbReference>
<keyword evidence="5" id="KW-0539">Nucleus</keyword>
<dbReference type="InterPro" id="IPR036955">
    <property type="entry name" value="AP2/ERF_dom_sf"/>
</dbReference>
<evidence type="ECO:0000256" key="1">
    <source>
        <dbReference type="ARBA" id="ARBA00004123"/>
    </source>
</evidence>
<protein>
    <submittedName>
        <fullName evidence="8">Ethylene-responsive transcription factor RAP2-11</fullName>
    </submittedName>
</protein>
<dbReference type="PANTHER" id="PTHR31194">
    <property type="entry name" value="SHN SHINE , DNA BINDING / TRANSCRIPTION FACTOR"/>
    <property type="match status" value="1"/>
</dbReference>
<dbReference type="STRING" id="1088818.A0A2H9ZS53"/>
<evidence type="ECO:0000256" key="6">
    <source>
        <dbReference type="ARBA" id="ARBA00024343"/>
    </source>
</evidence>
<dbReference type="InterPro" id="IPR001471">
    <property type="entry name" value="AP2/ERF_dom"/>
</dbReference>
<dbReference type="Proteomes" id="UP000236161">
    <property type="component" value="Unassembled WGS sequence"/>
</dbReference>
<dbReference type="EMBL" id="KZ454427">
    <property type="protein sequence ID" value="PKA46132.1"/>
    <property type="molecule type" value="Genomic_DNA"/>
</dbReference>
<dbReference type="OrthoDB" id="773121at2759"/>
<feature type="domain" description="AP2/ERF" evidence="7">
    <location>
        <begin position="16"/>
        <end position="73"/>
    </location>
</feature>
<keyword evidence="4" id="KW-0804">Transcription</keyword>
<dbReference type="SMART" id="SM00380">
    <property type="entry name" value="AP2"/>
    <property type="match status" value="1"/>
</dbReference>
<evidence type="ECO:0000313" key="9">
    <source>
        <dbReference type="Proteomes" id="UP000236161"/>
    </source>
</evidence>
<evidence type="ECO:0000256" key="5">
    <source>
        <dbReference type="ARBA" id="ARBA00023242"/>
    </source>
</evidence>
<dbReference type="PANTHER" id="PTHR31194:SF133">
    <property type="entry name" value="AP2_ERF DOMAIN-CONTAINING PROTEIN"/>
    <property type="match status" value="1"/>
</dbReference>
<dbReference type="InterPro" id="IPR050913">
    <property type="entry name" value="AP2/ERF_ERF"/>
</dbReference>
<dbReference type="Pfam" id="PF00847">
    <property type="entry name" value="AP2"/>
    <property type="match status" value="1"/>
</dbReference>
<organism evidence="8 9">
    <name type="scientific">Apostasia shenzhenica</name>
    <dbReference type="NCBI Taxonomy" id="1088818"/>
    <lineage>
        <taxon>Eukaryota</taxon>
        <taxon>Viridiplantae</taxon>
        <taxon>Streptophyta</taxon>
        <taxon>Embryophyta</taxon>
        <taxon>Tracheophyta</taxon>
        <taxon>Spermatophyta</taxon>
        <taxon>Magnoliopsida</taxon>
        <taxon>Liliopsida</taxon>
        <taxon>Asparagales</taxon>
        <taxon>Orchidaceae</taxon>
        <taxon>Apostasioideae</taxon>
        <taxon>Apostasia</taxon>
    </lineage>
</organism>
<dbReference type="AlphaFoldDB" id="A0A2H9ZS53"/>
<dbReference type="PROSITE" id="PS51032">
    <property type="entry name" value="AP2_ERF"/>
    <property type="match status" value="1"/>
</dbReference>
<gene>
    <name evidence="8" type="primary">RAP2-11</name>
    <name evidence="8" type="ORF">AXF42_Ash015423</name>
</gene>
<evidence type="ECO:0000256" key="4">
    <source>
        <dbReference type="ARBA" id="ARBA00023163"/>
    </source>
</evidence>
<evidence type="ECO:0000259" key="7">
    <source>
        <dbReference type="PROSITE" id="PS51032"/>
    </source>
</evidence>
<comment type="subcellular location">
    <subcellularLocation>
        <location evidence="1">Nucleus</location>
    </subcellularLocation>
</comment>
<evidence type="ECO:0000256" key="2">
    <source>
        <dbReference type="ARBA" id="ARBA00023015"/>
    </source>
</evidence>
<keyword evidence="2" id="KW-0805">Transcription regulation</keyword>
<evidence type="ECO:0000256" key="3">
    <source>
        <dbReference type="ARBA" id="ARBA00023125"/>
    </source>
</evidence>
<comment type="similarity">
    <text evidence="6">Belongs to the AP2/ERF transcription factor family. ERF subfamily.</text>
</comment>
<dbReference type="SUPFAM" id="SSF54171">
    <property type="entry name" value="DNA-binding domain"/>
    <property type="match status" value="1"/>
</dbReference>
<sequence length="197" mass="21681">MASGDKKLKSGDRRCRFVGVRQRPSGRWVAEIKDSSQRIRLWLGTFDTPEEAARAYDEAARVLRGDNTRTNFTPPAGSGSACCGGVSRLHGCDVDLSGEKARLSRSIRSIIARSMAESRMAARARVSDHLTLASIFHPQRITAAPAETEKLWPWEHGVVEADGGWEEMKERMKKFKVSSSVIVPPSFSASPAPEKIV</sequence>
<accession>A0A2H9ZS53</accession>
<dbReference type="InterPro" id="IPR016177">
    <property type="entry name" value="DNA-bd_dom_sf"/>
</dbReference>